<proteinExistence type="predicted"/>
<feature type="compositionally biased region" description="Basic residues" evidence="1">
    <location>
        <begin position="90"/>
        <end position="100"/>
    </location>
</feature>
<dbReference type="AlphaFoldDB" id="A0AAV7NA77"/>
<dbReference type="Proteomes" id="UP001066276">
    <property type="component" value="Chromosome 8"/>
</dbReference>
<feature type="compositionally biased region" description="Basic and acidic residues" evidence="1">
    <location>
        <begin position="38"/>
        <end position="55"/>
    </location>
</feature>
<accession>A0AAV7NA77</accession>
<evidence type="ECO:0000256" key="1">
    <source>
        <dbReference type="SAM" id="MobiDB-lite"/>
    </source>
</evidence>
<dbReference type="EMBL" id="JANPWB010000012">
    <property type="protein sequence ID" value="KAJ1112406.1"/>
    <property type="molecule type" value="Genomic_DNA"/>
</dbReference>
<gene>
    <name evidence="2" type="ORF">NDU88_000670</name>
</gene>
<feature type="region of interest" description="Disordered" evidence="1">
    <location>
        <begin position="73"/>
        <end position="100"/>
    </location>
</feature>
<name>A0AAV7NA77_PLEWA</name>
<sequence>MVRRNIALQQQKARDEEQIGPGSAELQASRCLTPLERGPSERDLAGDRRSGDEPGTHFLHHGVALHKLVIPVRRARPVRTPVGTTDSSKSPRKAKGSSDT</sequence>
<comment type="caution">
    <text evidence="2">The sequence shown here is derived from an EMBL/GenBank/DDBJ whole genome shotgun (WGS) entry which is preliminary data.</text>
</comment>
<evidence type="ECO:0000313" key="2">
    <source>
        <dbReference type="EMBL" id="KAJ1112406.1"/>
    </source>
</evidence>
<reference evidence="2" key="1">
    <citation type="journal article" date="2022" name="bioRxiv">
        <title>Sequencing and chromosome-scale assembly of the giantPleurodeles waltlgenome.</title>
        <authorList>
            <person name="Brown T."/>
            <person name="Elewa A."/>
            <person name="Iarovenko S."/>
            <person name="Subramanian E."/>
            <person name="Araus A.J."/>
            <person name="Petzold A."/>
            <person name="Susuki M."/>
            <person name="Suzuki K.-i.T."/>
            <person name="Hayashi T."/>
            <person name="Toyoda A."/>
            <person name="Oliveira C."/>
            <person name="Osipova E."/>
            <person name="Leigh N.D."/>
            <person name="Simon A."/>
            <person name="Yun M.H."/>
        </authorList>
    </citation>
    <scope>NUCLEOTIDE SEQUENCE</scope>
    <source>
        <strain evidence="2">20211129_DDA</strain>
        <tissue evidence="2">Liver</tissue>
    </source>
</reference>
<keyword evidence="3" id="KW-1185">Reference proteome</keyword>
<organism evidence="2 3">
    <name type="scientific">Pleurodeles waltl</name>
    <name type="common">Iberian ribbed newt</name>
    <dbReference type="NCBI Taxonomy" id="8319"/>
    <lineage>
        <taxon>Eukaryota</taxon>
        <taxon>Metazoa</taxon>
        <taxon>Chordata</taxon>
        <taxon>Craniata</taxon>
        <taxon>Vertebrata</taxon>
        <taxon>Euteleostomi</taxon>
        <taxon>Amphibia</taxon>
        <taxon>Batrachia</taxon>
        <taxon>Caudata</taxon>
        <taxon>Salamandroidea</taxon>
        <taxon>Salamandridae</taxon>
        <taxon>Pleurodelinae</taxon>
        <taxon>Pleurodeles</taxon>
    </lineage>
</organism>
<protein>
    <submittedName>
        <fullName evidence="2">Uncharacterized protein</fullName>
    </submittedName>
</protein>
<evidence type="ECO:0000313" key="3">
    <source>
        <dbReference type="Proteomes" id="UP001066276"/>
    </source>
</evidence>
<feature type="region of interest" description="Disordered" evidence="1">
    <location>
        <begin position="1"/>
        <end position="58"/>
    </location>
</feature>